<dbReference type="AlphaFoldDB" id="A0A2A4XGL8"/>
<proteinExistence type="predicted"/>
<evidence type="ECO:0000256" key="1">
    <source>
        <dbReference type="SAM" id="SignalP"/>
    </source>
</evidence>
<organism evidence="2 3">
    <name type="scientific">SAR86 cluster bacterium</name>
    <dbReference type="NCBI Taxonomy" id="2030880"/>
    <lineage>
        <taxon>Bacteria</taxon>
        <taxon>Pseudomonadati</taxon>
        <taxon>Pseudomonadota</taxon>
        <taxon>Gammaproteobacteria</taxon>
        <taxon>SAR86 cluster</taxon>
    </lineage>
</organism>
<feature type="signal peptide" evidence="1">
    <location>
        <begin position="1"/>
        <end position="21"/>
    </location>
</feature>
<name>A0A2A4XGL8_9GAMM</name>
<evidence type="ECO:0000313" key="3">
    <source>
        <dbReference type="Proteomes" id="UP000218767"/>
    </source>
</evidence>
<dbReference type="Proteomes" id="UP000218767">
    <property type="component" value="Unassembled WGS sequence"/>
</dbReference>
<sequence>MRYARILALSLLLSFSPSVLAREGSANVSSACATLEFMGKMLALNTMLPADFDDVGEMNVMTDALAELNLLACQPVILTGYRRGNSYYANGSLISNDLYHKAWYFPNGQLFMAEPGLDTTIYYPNGRIMAYHWMHGDQALFWPNGSLTTNYFRAFDETWYYPDGNIITYEAGYAGGRWFYPFQRLDGGIGQEVISSNWGIEDEDFTFLNFTASGTLFTASERIRRKLIFDDIDLLDVPGVLLLITRLYQASDSAKQFAPADVNITGAPF</sequence>
<reference evidence="3" key="1">
    <citation type="submission" date="2017-08" db="EMBL/GenBank/DDBJ databases">
        <title>A dynamic microbial community with high functional redundancy inhabits the cold, oxic subseafloor aquifer.</title>
        <authorList>
            <person name="Tully B.J."/>
            <person name="Wheat C.G."/>
            <person name="Glazer B.T."/>
            <person name="Huber J.A."/>
        </authorList>
    </citation>
    <scope>NUCLEOTIDE SEQUENCE [LARGE SCALE GENOMIC DNA]</scope>
</reference>
<accession>A0A2A4XGL8</accession>
<keyword evidence="1" id="KW-0732">Signal</keyword>
<protein>
    <submittedName>
        <fullName evidence="2">Uncharacterized protein</fullName>
    </submittedName>
</protein>
<gene>
    <name evidence="2" type="ORF">COB20_01940</name>
</gene>
<comment type="caution">
    <text evidence="2">The sequence shown here is derived from an EMBL/GenBank/DDBJ whole genome shotgun (WGS) entry which is preliminary data.</text>
</comment>
<dbReference type="EMBL" id="NVUL01000005">
    <property type="protein sequence ID" value="PCI81431.1"/>
    <property type="molecule type" value="Genomic_DNA"/>
</dbReference>
<evidence type="ECO:0000313" key="2">
    <source>
        <dbReference type="EMBL" id="PCI81431.1"/>
    </source>
</evidence>
<feature type="chain" id="PRO_5012833824" evidence="1">
    <location>
        <begin position="22"/>
        <end position="269"/>
    </location>
</feature>